<dbReference type="Gene3D" id="3.40.190.170">
    <property type="entry name" value="Bacterial extracellular solute-binding protein, family 7"/>
    <property type="match status" value="1"/>
</dbReference>
<proteinExistence type="predicted"/>
<keyword evidence="1 2" id="KW-0732">Signal</keyword>
<accession>A0ABS4E0I5</accession>
<reference evidence="3 4" key="1">
    <citation type="submission" date="2021-03" db="EMBL/GenBank/DDBJ databases">
        <title>Genomic Encyclopedia of Type Strains, Phase IV (KMG-IV): sequencing the most valuable type-strain genomes for metagenomic binning, comparative biology and taxonomic classification.</title>
        <authorList>
            <person name="Goeker M."/>
        </authorList>
    </citation>
    <scope>NUCLEOTIDE SEQUENCE [LARGE SCALE GENOMIC DNA]</scope>
    <source>
        <strain evidence="3 4">DSM 21600</strain>
    </source>
</reference>
<gene>
    <name evidence="3" type="ORF">J2Z17_002904</name>
</gene>
<evidence type="ECO:0000313" key="3">
    <source>
        <dbReference type="EMBL" id="MBP1851459.1"/>
    </source>
</evidence>
<feature type="signal peptide" evidence="2">
    <location>
        <begin position="1"/>
        <end position="26"/>
    </location>
</feature>
<dbReference type="InterPro" id="IPR038404">
    <property type="entry name" value="TRAP_DctP_sf"/>
</dbReference>
<organism evidence="3 4">
    <name type="scientific">Rhizobium halophytocola</name>
    <dbReference type="NCBI Taxonomy" id="735519"/>
    <lineage>
        <taxon>Bacteria</taxon>
        <taxon>Pseudomonadati</taxon>
        <taxon>Pseudomonadota</taxon>
        <taxon>Alphaproteobacteria</taxon>
        <taxon>Hyphomicrobiales</taxon>
        <taxon>Rhizobiaceae</taxon>
        <taxon>Rhizobium/Agrobacterium group</taxon>
        <taxon>Rhizobium</taxon>
    </lineage>
</organism>
<dbReference type="RefSeq" id="WP_245224109.1">
    <property type="nucleotide sequence ID" value="NZ_JAGGJU010000007.1"/>
</dbReference>
<dbReference type="PANTHER" id="PTHR33376:SF15">
    <property type="entry name" value="BLL6794 PROTEIN"/>
    <property type="match status" value="1"/>
</dbReference>
<sequence>MPFPKLIASMAIALGSLLANVGGASADTTLNMANWLPPAHPLMKDVMVPYAEAIKEATDGRVTVNVLPAPLGPPAAHFDFAVNGVADITYGVQGYNPGRFKTTAFAELPFLGDSAEANSVGYWRVFDKTLRKAGEYDKVHVLAVFTHGPGQIFTKGRDLSTLDGVKGAKIRVGGGIVGDLVKGLGAVPVEGPSSKTYELLSSGVADGITFPFESVASFKLIPMVDSALVVPGGLFNTSFYVVMNKAKWDALSDEDKKAIDGVSGEALARRAGKMWDAADAAGKAAMEGKVKLVPASDTEMEGIKADLKPVIDAQMAEAAKAGIDVEAVRAAMHEEVEKAAKGE</sequence>
<keyword evidence="4" id="KW-1185">Reference proteome</keyword>
<dbReference type="CDD" id="cd13665">
    <property type="entry name" value="PBP2_TRAP_Dctp3_4"/>
    <property type="match status" value="1"/>
</dbReference>
<evidence type="ECO:0000256" key="1">
    <source>
        <dbReference type="ARBA" id="ARBA00022729"/>
    </source>
</evidence>
<dbReference type="PANTHER" id="PTHR33376">
    <property type="match status" value="1"/>
</dbReference>
<dbReference type="InterPro" id="IPR018389">
    <property type="entry name" value="DctP_fam"/>
</dbReference>
<comment type="caution">
    <text evidence="3">The sequence shown here is derived from an EMBL/GenBank/DDBJ whole genome shotgun (WGS) entry which is preliminary data.</text>
</comment>
<dbReference type="EMBL" id="JAGGJU010000007">
    <property type="protein sequence ID" value="MBP1851459.1"/>
    <property type="molecule type" value="Genomic_DNA"/>
</dbReference>
<evidence type="ECO:0000313" key="4">
    <source>
        <dbReference type="Proteomes" id="UP000759443"/>
    </source>
</evidence>
<dbReference type="Pfam" id="PF03480">
    <property type="entry name" value="DctP"/>
    <property type="match status" value="1"/>
</dbReference>
<dbReference type="NCBIfam" id="NF037995">
    <property type="entry name" value="TRAP_S1"/>
    <property type="match status" value="1"/>
</dbReference>
<feature type="chain" id="PRO_5046897656" evidence="2">
    <location>
        <begin position="27"/>
        <end position="343"/>
    </location>
</feature>
<dbReference type="Proteomes" id="UP000759443">
    <property type="component" value="Unassembled WGS sequence"/>
</dbReference>
<protein>
    <submittedName>
        <fullName evidence="3">TRAP-type C4-dicarboxylate transport system substrate-binding protein</fullName>
    </submittedName>
</protein>
<evidence type="ECO:0000256" key="2">
    <source>
        <dbReference type="SAM" id="SignalP"/>
    </source>
</evidence>
<name>A0ABS4E0I5_9HYPH</name>